<proteinExistence type="predicted"/>
<dbReference type="SMART" id="SM00490">
    <property type="entry name" value="HELICc"/>
    <property type="match status" value="1"/>
</dbReference>
<dbReference type="InParanoid" id="A0A3N4LP18"/>
<dbReference type="GO" id="GO:0004386">
    <property type="term" value="F:helicase activity"/>
    <property type="evidence" value="ECO:0007669"/>
    <property type="project" value="UniProtKB-KW"/>
</dbReference>
<dbReference type="FunFam" id="3.40.50.300:FF:001039">
    <property type="entry name" value="ATP-dependent RNA helicase DDX60"/>
    <property type="match status" value="1"/>
</dbReference>
<feature type="compositionally biased region" description="Acidic residues" evidence="5">
    <location>
        <begin position="1779"/>
        <end position="1792"/>
    </location>
</feature>
<evidence type="ECO:0000259" key="6">
    <source>
        <dbReference type="PROSITE" id="PS51192"/>
    </source>
</evidence>
<dbReference type="InterPro" id="IPR001650">
    <property type="entry name" value="Helicase_C-like"/>
</dbReference>
<accession>A0A3N4LP18</accession>
<evidence type="ECO:0000256" key="3">
    <source>
        <dbReference type="ARBA" id="ARBA00022806"/>
    </source>
</evidence>
<evidence type="ECO:0000256" key="1">
    <source>
        <dbReference type="ARBA" id="ARBA00022741"/>
    </source>
</evidence>
<dbReference type="GO" id="GO:0005524">
    <property type="term" value="F:ATP binding"/>
    <property type="evidence" value="ECO:0007669"/>
    <property type="project" value="UniProtKB-KW"/>
</dbReference>
<dbReference type="InterPro" id="IPR011545">
    <property type="entry name" value="DEAD/DEAH_box_helicase_dom"/>
</dbReference>
<dbReference type="OrthoDB" id="2320933at2759"/>
<dbReference type="Proteomes" id="UP000267821">
    <property type="component" value="Unassembled WGS sequence"/>
</dbReference>
<keyword evidence="2 8" id="KW-0378">Hydrolase</keyword>
<protein>
    <submittedName>
        <fullName evidence="8">P-loop containing nucleoside triphosphate hydrolase protein</fullName>
    </submittedName>
</protein>
<keyword evidence="9" id="KW-1185">Reference proteome</keyword>
<name>A0A3N4LP18_9PEZI</name>
<dbReference type="GO" id="GO:0005737">
    <property type="term" value="C:cytoplasm"/>
    <property type="evidence" value="ECO:0007669"/>
    <property type="project" value="TreeGrafter"/>
</dbReference>
<evidence type="ECO:0000313" key="9">
    <source>
        <dbReference type="Proteomes" id="UP000267821"/>
    </source>
</evidence>
<evidence type="ECO:0000256" key="5">
    <source>
        <dbReference type="SAM" id="MobiDB-lite"/>
    </source>
</evidence>
<evidence type="ECO:0000313" key="8">
    <source>
        <dbReference type="EMBL" id="RPB23408.1"/>
    </source>
</evidence>
<dbReference type="InterPro" id="IPR059032">
    <property type="entry name" value="WHD_DDX60"/>
</dbReference>
<keyword evidence="3" id="KW-0347">Helicase</keyword>
<dbReference type="InterPro" id="IPR014001">
    <property type="entry name" value="Helicase_ATP-bd"/>
</dbReference>
<dbReference type="Pfam" id="PF26076">
    <property type="entry name" value="WHD_DDX60"/>
    <property type="match status" value="1"/>
</dbReference>
<dbReference type="GO" id="GO:0016787">
    <property type="term" value="F:hydrolase activity"/>
    <property type="evidence" value="ECO:0007669"/>
    <property type="project" value="UniProtKB-KW"/>
</dbReference>
<dbReference type="Gene3D" id="3.40.50.300">
    <property type="entry name" value="P-loop containing nucleotide triphosphate hydrolases"/>
    <property type="match status" value="2"/>
</dbReference>
<keyword evidence="4" id="KW-0067">ATP-binding</keyword>
<reference evidence="8 9" key="1">
    <citation type="journal article" date="2018" name="Nat. Ecol. Evol.">
        <title>Pezizomycetes genomes reveal the molecular basis of ectomycorrhizal truffle lifestyle.</title>
        <authorList>
            <person name="Murat C."/>
            <person name="Payen T."/>
            <person name="Noel B."/>
            <person name="Kuo A."/>
            <person name="Morin E."/>
            <person name="Chen J."/>
            <person name="Kohler A."/>
            <person name="Krizsan K."/>
            <person name="Balestrini R."/>
            <person name="Da Silva C."/>
            <person name="Montanini B."/>
            <person name="Hainaut M."/>
            <person name="Levati E."/>
            <person name="Barry K.W."/>
            <person name="Belfiori B."/>
            <person name="Cichocki N."/>
            <person name="Clum A."/>
            <person name="Dockter R.B."/>
            <person name="Fauchery L."/>
            <person name="Guy J."/>
            <person name="Iotti M."/>
            <person name="Le Tacon F."/>
            <person name="Lindquist E.A."/>
            <person name="Lipzen A."/>
            <person name="Malagnac F."/>
            <person name="Mello A."/>
            <person name="Molinier V."/>
            <person name="Miyauchi S."/>
            <person name="Poulain J."/>
            <person name="Riccioni C."/>
            <person name="Rubini A."/>
            <person name="Sitrit Y."/>
            <person name="Splivallo R."/>
            <person name="Traeger S."/>
            <person name="Wang M."/>
            <person name="Zifcakova L."/>
            <person name="Wipf D."/>
            <person name="Zambonelli A."/>
            <person name="Paolocci F."/>
            <person name="Nowrousian M."/>
            <person name="Ottonello S."/>
            <person name="Baldrian P."/>
            <person name="Spatafora J.W."/>
            <person name="Henrissat B."/>
            <person name="Nagy L.G."/>
            <person name="Aury J.M."/>
            <person name="Wincker P."/>
            <person name="Grigoriev I.V."/>
            <person name="Bonfante P."/>
            <person name="Martin F.M."/>
        </authorList>
    </citation>
    <scope>NUCLEOTIDE SEQUENCE [LARGE SCALE GENOMIC DNA]</scope>
    <source>
        <strain evidence="8 9">ATCC MYA-4762</strain>
    </source>
</reference>
<dbReference type="STRING" id="1051890.A0A3N4LP18"/>
<dbReference type="SMART" id="SM00487">
    <property type="entry name" value="DEXDc"/>
    <property type="match status" value="1"/>
</dbReference>
<evidence type="ECO:0000256" key="2">
    <source>
        <dbReference type="ARBA" id="ARBA00022801"/>
    </source>
</evidence>
<feature type="domain" description="Helicase ATP-binding" evidence="6">
    <location>
        <begin position="791"/>
        <end position="960"/>
    </location>
</feature>
<evidence type="ECO:0000256" key="4">
    <source>
        <dbReference type="ARBA" id="ARBA00022840"/>
    </source>
</evidence>
<feature type="domain" description="Helicase C-terminal" evidence="7">
    <location>
        <begin position="1235"/>
        <end position="1406"/>
    </location>
</feature>
<dbReference type="PROSITE" id="PS51192">
    <property type="entry name" value="HELICASE_ATP_BIND_1"/>
    <property type="match status" value="1"/>
</dbReference>
<sequence>MDSPEYPATRSLERWFASLYPTRINIVGDFAGRELFILEGDSLLRVAFSDERIDMNGHENFCIPEHANRDNCYKYQLSRACIIQHLRRYAATGPTEGVHSDQISGEDEQATGPGSMPTGRTNSEFQVHEFLTPYSQKFRLYIKRIRPYFILTHDGSTLKHGDNRNLSRIKLQKGVLLGFMRHILSINVTVGLIQEVEFQNSKVFTLIIPASEVIVPTTLTPGIFSHLYESLSQELQTPATGLKAIFEKVNTQAPIRTANINPNLDPSTILHLQSLAMVAKQQATISPEYIAAFILHLVLKRFLSLSQRRISRIGSSGRLGPVFTKADEFLKSLGMCQLTLFGNSGYSHSLISATSGVQSLTGFGLADHIDGRLFKYVLSNLVSIQNVEFPSDILAYYDSLLEAFKDDTGLDISQFGLQHCSSSNVNYPSRCQMPDGEAEDDTTGATHASLRVLPFSNPVFNEHLSYIQLAVDTQLSAQMPTLSPLEKALYESHWHSTRRLDDMRAQGDKLVRIPQKLKWWQLKGNQVALTKMLRYAKNLAGGEINPELIVVKKFDVKVVRNQAKNAEQNQSNRTARAKVGKALNCAQAQASKIEQIKAANEQRISIKNQTKAVASWKSFYRELCVPCETKRRAIVALTGFISKSKEETVTIEARLFKCCLLFEVWKEEYCVSKENKSRGYTLVALIFNEAKLILASPKLTVCIKDALDAIFTLLGFTPLSSPKSFPSPEKVSFILPPPIPSKSVINTKAGKDLKLHDFQLQYCGPYMERNLDPVDDPRVKFKPDGWQIKVLDALDEDKSVFVVAPTSSGKTFIAYYAMEKILRADNDGVLVYIAPTKALVNQIAAELQTRFDKKYKDAHTVWAIHTRDYRINSPQKCQILVTVPHILQIMLLSPALASSWSPRLKRIVLDEVHCIGKADDGVVWEQILLLAPCPIIALSATVGNPVQFHKWLQLTQSTIVRQKPGKGSTSEGIARGVTVELIHHRHRYNDLRKFRYSIAIQHPTNFIDDGTVFKGLDKVPVGTHLGIPNLDDIPRFRFIHPIAALYESDDHLPDDLVLESRDCYTLWCAMVSVQNAKYPVPKGLEPSSASFPEIINKVDVIKWEEALKCILRTWLKDRDSPMAKLLDLLRTKNSNVNIEDASNARGKWEAYSQHFLDTMQLLSDLHKLNALPALLFIYDRETCNRLCKHLVNILEVGENQYRQTNLEWKRKVEEKESFNKAKRRVKIPKKVAADNLEDPRDALDSVSIEYFDPNAPIQEFTLADPSKCSKAELESELQELRLAEIPEVFTRALQRGIGVHHAGIPRPLRECVERLFRKGYLRVVIATGTLSLGINMPCATVVFVTDNVYLTPLNFRQASGRAGRRGFDFLGNVVFHKIPVYKVHRLMNSHLPSLTGHFPTSTTLILRLFILLYGSGNSDHAVASINTLLSQNHISVGLEQINFKEQVMHHVRFSIEYLRRTNLLNASGTPINFANCVANLYYTEPGNLMLNALLHAGVFHRICSQFSTASLSGPESDSVKGDVNRNLMLILAHFFGRIPFTKGADLKALLQRRSSSTVVLAKLPEEALNVIREHNQLTLEIFINYIKTFAEQHPASVPDNTLPFTSTRPSPTPAPESIHLGSNSLPSGSARSCFVSLSGHSDHFTSIDDLLTSCRGDILLESSGIPYIPVDEDIKLNAYLYDFFLHGSVVELEKANGISKSGVWFVLNDFSMVLATVVTCLKNLIIYGPDGDMRLADGENPDLGAGDVLEAKRDVKAAAGEDARTKDSPSNRRQNTALDDSESEFSDDDSDDSASYIEQSGGSNEREQLLKVLKGFVGLQTSFNEKFKAISATKSDRNKGAGRRGKKRLPNLRI</sequence>
<dbReference type="Pfam" id="PF00271">
    <property type="entry name" value="Helicase_C"/>
    <property type="match status" value="1"/>
</dbReference>
<feature type="compositionally biased region" description="Basic and acidic residues" evidence="5">
    <location>
        <begin position="1758"/>
        <end position="1770"/>
    </location>
</feature>
<dbReference type="PANTHER" id="PTHR44533:SF4">
    <property type="entry name" value="DEAD_H RNA HELICASE, PUTATIVE-RELATED"/>
    <property type="match status" value="1"/>
</dbReference>
<feature type="region of interest" description="Disordered" evidence="5">
    <location>
        <begin position="1829"/>
        <end position="1854"/>
    </location>
</feature>
<dbReference type="InterPro" id="IPR027417">
    <property type="entry name" value="P-loop_NTPase"/>
</dbReference>
<dbReference type="InterPro" id="IPR052431">
    <property type="entry name" value="SKI2_subfamily_helicases"/>
</dbReference>
<feature type="compositionally biased region" description="Polar residues" evidence="5">
    <location>
        <begin position="1598"/>
        <end position="1609"/>
    </location>
</feature>
<keyword evidence="1" id="KW-0547">Nucleotide-binding</keyword>
<dbReference type="Pfam" id="PF00270">
    <property type="entry name" value="DEAD"/>
    <property type="match status" value="1"/>
</dbReference>
<feature type="region of interest" description="Disordered" evidence="5">
    <location>
        <begin position="94"/>
        <end position="119"/>
    </location>
</feature>
<dbReference type="SUPFAM" id="SSF52540">
    <property type="entry name" value="P-loop containing nucleoside triphosphate hydrolases"/>
    <property type="match status" value="1"/>
</dbReference>
<evidence type="ECO:0000259" key="7">
    <source>
        <dbReference type="PROSITE" id="PS51194"/>
    </source>
</evidence>
<feature type="compositionally biased region" description="Basic residues" evidence="5">
    <location>
        <begin position="1840"/>
        <end position="1854"/>
    </location>
</feature>
<dbReference type="PROSITE" id="PS51194">
    <property type="entry name" value="HELICASE_CTER"/>
    <property type="match status" value="1"/>
</dbReference>
<feature type="region of interest" description="Disordered" evidence="5">
    <location>
        <begin position="1758"/>
        <end position="1803"/>
    </location>
</feature>
<dbReference type="EMBL" id="ML121546">
    <property type="protein sequence ID" value="RPB23408.1"/>
    <property type="molecule type" value="Genomic_DNA"/>
</dbReference>
<dbReference type="PANTHER" id="PTHR44533">
    <property type="entry name" value="DEAD/H RNA HELICASE, PUTATIVE-RELATED"/>
    <property type="match status" value="1"/>
</dbReference>
<gene>
    <name evidence="8" type="ORF">L211DRAFT_868553</name>
</gene>
<dbReference type="GO" id="GO:0003676">
    <property type="term" value="F:nucleic acid binding"/>
    <property type="evidence" value="ECO:0007669"/>
    <property type="project" value="InterPro"/>
</dbReference>
<feature type="region of interest" description="Disordered" evidence="5">
    <location>
        <begin position="1598"/>
        <end position="1621"/>
    </location>
</feature>
<organism evidence="8 9">
    <name type="scientific">Terfezia boudieri ATCC MYA-4762</name>
    <dbReference type="NCBI Taxonomy" id="1051890"/>
    <lineage>
        <taxon>Eukaryota</taxon>
        <taxon>Fungi</taxon>
        <taxon>Dikarya</taxon>
        <taxon>Ascomycota</taxon>
        <taxon>Pezizomycotina</taxon>
        <taxon>Pezizomycetes</taxon>
        <taxon>Pezizales</taxon>
        <taxon>Pezizaceae</taxon>
        <taxon>Terfezia</taxon>
    </lineage>
</organism>